<keyword evidence="1" id="KW-0472">Membrane</keyword>
<protein>
    <submittedName>
        <fullName evidence="2">Uncharacterized protein</fullName>
    </submittedName>
</protein>
<name>A0A6J5SU49_9CAUD</name>
<evidence type="ECO:0000256" key="1">
    <source>
        <dbReference type="SAM" id="Phobius"/>
    </source>
</evidence>
<reference evidence="2" key="1">
    <citation type="submission" date="2020-05" db="EMBL/GenBank/DDBJ databases">
        <authorList>
            <person name="Chiriac C."/>
            <person name="Salcher M."/>
            <person name="Ghai R."/>
            <person name="Kavagutti S V."/>
        </authorList>
    </citation>
    <scope>NUCLEOTIDE SEQUENCE</scope>
</reference>
<keyword evidence="1" id="KW-1133">Transmembrane helix</keyword>
<feature type="transmembrane region" description="Helical" evidence="1">
    <location>
        <begin position="111"/>
        <end position="128"/>
    </location>
</feature>
<gene>
    <name evidence="2" type="ORF">UFOVP1604_76</name>
</gene>
<keyword evidence="1" id="KW-0812">Transmembrane</keyword>
<organism evidence="2">
    <name type="scientific">uncultured Caudovirales phage</name>
    <dbReference type="NCBI Taxonomy" id="2100421"/>
    <lineage>
        <taxon>Viruses</taxon>
        <taxon>Duplodnaviria</taxon>
        <taxon>Heunggongvirae</taxon>
        <taxon>Uroviricota</taxon>
        <taxon>Caudoviricetes</taxon>
        <taxon>Peduoviridae</taxon>
        <taxon>Maltschvirus</taxon>
        <taxon>Maltschvirus maltsch</taxon>
    </lineage>
</organism>
<sequence length="131" mass="15096">MSTPRNRGTQEVDSMMNDILDALDIIKAKLPNGELKVIQERIENIESSQGDMKEDLRNIRKQLLDPEDGIIVRVNKNTEFRKRKEEDARDWAKILEEHRELISWKSTVTKLLWIIVTAVVGIAVGLIFRSA</sequence>
<dbReference type="EMBL" id="LR797474">
    <property type="protein sequence ID" value="CAB4218993.1"/>
    <property type="molecule type" value="Genomic_DNA"/>
</dbReference>
<accession>A0A6J5SU49</accession>
<proteinExistence type="predicted"/>
<evidence type="ECO:0000313" key="2">
    <source>
        <dbReference type="EMBL" id="CAB4218993.1"/>
    </source>
</evidence>